<dbReference type="RefSeq" id="WP_109693962.1">
    <property type="nucleotide sequence ID" value="NZ_QGDD01000005.1"/>
</dbReference>
<keyword evidence="8" id="KW-1208">Phospholipid metabolism</keyword>
<evidence type="ECO:0000259" key="9">
    <source>
        <dbReference type="PROSITE" id="PS50146"/>
    </source>
</evidence>
<protein>
    <submittedName>
        <fullName evidence="10">Diacylglycerol kinase</fullName>
    </submittedName>
</protein>
<keyword evidence="5 10" id="KW-0418">Kinase</keyword>
<dbReference type="InterPro" id="IPR016064">
    <property type="entry name" value="NAD/diacylglycerol_kinase_sf"/>
</dbReference>
<evidence type="ECO:0000256" key="1">
    <source>
        <dbReference type="ARBA" id="ARBA00001946"/>
    </source>
</evidence>
<dbReference type="PANTHER" id="PTHR12358">
    <property type="entry name" value="SPHINGOSINE KINASE"/>
    <property type="match status" value="1"/>
</dbReference>
<evidence type="ECO:0000256" key="8">
    <source>
        <dbReference type="ARBA" id="ARBA00023264"/>
    </source>
</evidence>
<dbReference type="Gene3D" id="2.60.200.40">
    <property type="match status" value="1"/>
</dbReference>
<comment type="cofactor">
    <cofactor evidence="1">
        <name>Mg(2+)</name>
        <dbReference type="ChEBI" id="CHEBI:18420"/>
    </cofactor>
</comment>
<comment type="similarity">
    <text evidence="2">Belongs to the diacylglycerol/lipid kinase family.</text>
</comment>
<dbReference type="AlphaFoldDB" id="A0A316TDC0"/>
<reference evidence="10 11" key="1">
    <citation type="submission" date="2018-05" db="EMBL/GenBank/DDBJ databases">
        <title>Nocardioides silvaticus genome.</title>
        <authorList>
            <person name="Li C."/>
            <person name="Wang G."/>
        </authorList>
    </citation>
    <scope>NUCLEOTIDE SEQUENCE [LARGE SCALE GENOMIC DNA]</scope>
    <source>
        <strain evidence="10 11">CCTCC AB 2018079</strain>
    </source>
</reference>
<keyword evidence="7" id="KW-0594">Phospholipid biosynthesis</keyword>
<evidence type="ECO:0000256" key="5">
    <source>
        <dbReference type="ARBA" id="ARBA00022777"/>
    </source>
</evidence>
<dbReference type="InterPro" id="IPR001206">
    <property type="entry name" value="Diacylglycerol_kinase_cat_dom"/>
</dbReference>
<comment type="caution">
    <text evidence="10">The sequence shown here is derived from an EMBL/GenBank/DDBJ whole genome shotgun (WGS) entry which is preliminary data.</text>
</comment>
<evidence type="ECO:0000313" key="11">
    <source>
        <dbReference type="Proteomes" id="UP000245507"/>
    </source>
</evidence>
<dbReference type="Gene3D" id="3.40.50.10330">
    <property type="entry name" value="Probable inorganic polyphosphate/atp-NAD kinase, domain 1"/>
    <property type="match status" value="1"/>
</dbReference>
<dbReference type="Pfam" id="PF00781">
    <property type="entry name" value="DAGK_cat"/>
    <property type="match status" value="1"/>
</dbReference>
<keyword evidence="11" id="KW-1185">Reference proteome</keyword>
<dbReference type="SMART" id="SM00046">
    <property type="entry name" value="DAGKc"/>
    <property type="match status" value="1"/>
</dbReference>
<dbReference type="GO" id="GO:0008654">
    <property type="term" value="P:phospholipid biosynthetic process"/>
    <property type="evidence" value="ECO:0007669"/>
    <property type="project" value="UniProtKB-KW"/>
</dbReference>
<dbReference type="Pfam" id="PF19279">
    <property type="entry name" value="YegS_C"/>
    <property type="match status" value="1"/>
</dbReference>
<keyword evidence="4" id="KW-0547">Nucleotide-binding</keyword>
<dbReference type="SUPFAM" id="SSF111331">
    <property type="entry name" value="NAD kinase/diacylglycerol kinase-like"/>
    <property type="match status" value="1"/>
</dbReference>
<name>A0A316TDC0_9ACTN</name>
<dbReference type="GO" id="GO:0005886">
    <property type="term" value="C:plasma membrane"/>
    <property type="evidence" value="ECO:0007669"/>
    <property type="project" value="TreeGrafter"/>
</dbReference>
<dbReference type="PROSITE" id="PS50146">
    <property type="entry name" value="DAGK"/>
    <property type="match status" value="1"/>
</dbReference>
<keyword evidence="3" id="KW-0808">Transferase</keyword>
<evidence type="ECO:0000256" key="3">
    <source>
        <dbReference type="ARBA" id="ARBA00022679"/>
    </source>
</evidence>
<dbReference type="PANTHER" id="PTHR12358:SF106">
    <property type="entry name" value="LIPID KINASE YEGS"/>
    <property type="match status" value="1"/>
</dbReference>
<organism evidence="10 11">
    <name type="scientific">Nocardioides silvaticus</name>
    <dbReference type="NCBI Taxonomy" id="2201891"/>
    <lineage>
        <taxon>Bacteria</taxon>
        <taxon>Bacillati</taxon>
        <taxon>Actinomycetota</taxon>
        <taxon>Actinomycetes</taxon>
        <taxon>Propionibacteriales</taxon>
        <taxon>Nocardioidaceae</taxon>
        <taxon>Nocardioides</taxon>
    </lineage>
</organism>
<evidence type="ECO:0000256" key="2">
    <source>
        <dbReference type="ARBA" id="ARBA00005983"/>
    </source>
</evidence>
<dbReference type="OrthoDB" id="142078at2"/>
<sequence length="308" mass="31415">MTGQRRAFTFLVNPNSGGGAAPKVVVPLARRLREAGADTEVSYTSSPSVVPDLVQAAVADGRVVVSVGGDGMLSSVAGAVVDAGGELAVIPAGRGNDFARMLEVPTDEAGQAALLLDGTPTQVDLLRAAVPGRPTALVAGSVYAGVDARVAAMVDRSHRLPKALQYPVATVRGLATYRPVEVTVEVDGESSTHRAANVVVANSRFYGKGMAIAPDASVDDGELDVVVIEAARRLDLIRSLPKVYDGSHVALDAVTVLRGRRVTLSGSYAGTGAAVPVGADGEALGDLPAAAADPLVVDIRPGALTILR</sequence>
<dbReference type="InterPro" id="IPR017438">
    <property type="entry name" value="ATP-NAD_kinase_N"/>
</dbReference>
<dbReference type="InterPro" id="IPR045540">
    <property type="entry name" value="YegS/DAGK_C"/>
</dbReference>
<dbReference type="GO" id="GO:0005524">
    <property type="term" value="F:ATP binding"/>
    <property type="evidence" value="ECO:0007669"/>
    <property type="project" value="UniProtKB-KW"/>
</dbReference>
<keyword evidence="7" id="KW-0443">Lipid metabolism</keyword>
<keyword evidence="6" id="KW-0067">ATP-binding</keyword>
<gene>
    <name evidence="10" type="ORF">DJ010_11855</name>
</gene>
<feature type="domain" description="DAGKc" evidence="9">
    <location>
        <begin position="3"/>
        <end position="132"/>
    </location>
</feature>
<keyword evidence="7" id="KW-0444">Lipid biosynthesis</keyword>
<evidence type="ECO:0000256" key="6">
    <source>
        <dbReference type="ARBA" id="ARBA00022840"/>
    </source>
</evidence>
<evidence type="ECO:0000313" key="10">
    <source>
        <dbReference type="EMBL" id="PWN02440.1"/>
    </source>
</evidence>
<dbReference type="GO" id="GO:0004143">
    <property type="term" value="F:ATP-dependent diacylglycerol kinase activity"/>
    <property type="evidence" value="ECO:0007669"/>
    <property type="project" value="TreeGrafter"/>
</dbReference>
<evidence type="ECO:0000256" key="4">
    <source>
        <dbReference type="ARBA" id="ARBA00022741"/>
    </source>
</evidence>
<evidence type="ECO:0000256" key="7">
    <source>
        <dbReference type="ARBA" id="ARBA00023209"/>
    </source>
</evidence>
<dbReference type="InterPro" id="IPR050187">
    <property type="entry name" value="Lipid_Phosphate_FormReg"/>
</dbReference>
<accession>A0A316TDC0</accession>
<dbReference type="Proteomes" id="UP000245507">
    <property type="component" value="Unassembled WGS sequence"/>
</dbReference>
<proteinExistence type="inferred from homology"/>
<dbReference type="EMBL" id="QGDD01000005">
    <property type="protein sequence ID" value="PWN02440.1"/>
    <property type="molecule type" value="Genomic_DNA"/>
</dbReference>